<dbReference type="AlphaFoldDB" id="A0A0L0FSN7"/>
<evidence type="ECO:0000313" key="2">
    <source>
        <dbReference type="EMBL" id="KNC79795.1"/>
    </source>
</evidence>
<keyword evidence="3" id="KW-1185">Reference proteome</keyword>
<protein>
    <submittedName>
        <fullName evidence="2">Uncharacterized protein</fullName>
    </submittedName>
</protein>
<feature type="region of interest" description="Disordered" evidence="1">
    <location>
        <begin position="302"/>
        <end position="325"/>
    </location>
</feature>
<gene>
    <name evidence="2" type="ORF">SARC_07825</name>
</gene>
<dbReference type="Proteomes" id="UP000054560">
    <property type="component" value="Unassembled WGS sequence"/>
</dbReference>
<dbReference type="GeneID" id="25908329"/>
<dbReference type="RefSeq" id="XP_014153697.1">
    <property type="nucleotide sequence ID" value="XM_014298222.1"/>
</dbReference>
<organism evidence="2 3">
    <name type="scientific">Sphaeroforma arctica JP610</name>
    <dbReference type="NCBI Taxonomy" id="667725"/>
    <lineage>
        <taxon>Eukaryota</taxon>
        <taxon>Ichthyosporea</taxon>
        <taxon>Ichthyophonida</taxon>
        <taxon>Sphaeroforma</taxon>
    </lineage>
</organism>
<reference evidence="2 3" key="1">
    <citation type="submission" date="2011-02" db="EMBL/GenBank/DDBJ databases">
        <title>The Genome Sequence of Sphaeroforma arctica JP610.</title>
        <authorList>
            <consortium name="The Broad Institute Genome Sequencing Platform"/>
            <person name="Russ C."/>
            <person name="Cuomo C."/>
            <person name="Young S.K."/>
            <person name="Zeng Q."/>
            <person name="Gargeya S."/>
            <person name="Alvarado L."/>
            <person name="Berlin A."/>
            <person name="Chapman S.B."/>
            <person name="Chen Z."/>
            <person name="Freedman E."/>
            <person name="Gellesch M."/>
            <person name="Goldberg J."/>
            <person name="Griggs A."/>
            <person name="Gujja S."/>
            <person name="Heilman E."/>
            <person name="Heiman D."/>
            <person name="Howarth C."/>
            <person name="Mehta T."/>
            <person name="Neiman D."/>
            <person name="Pearson M."/>
            <person name="Roberts A."/>
            <person name="Saif S."/>
            <person name="Shea T."/>
            <person name="Shenoy N."/>
            <person name="Sisk P."/>
            <person name="Stolte C."/>
            <person name="Sykes S."/>
            <person name="White J."/>
            <person name="Yandava C."/>
            <person name="Burger G."/>
            <person name="Gray M.W."/>
            <person name="Holland P.W.H."/>
            <person name="King N."/>
            <person name="Lang F.B.F."/>
            <person name="Roger A.J."/>
            <person name="Ruiz-Trillo I."/>
            <person name="Haas B."/>
            <person name="Nusbaum C."/>
            <person name="Birren B."/>
        </authorList>
    </citation>
    <scope>NUCLEOTIDE SEQUENCE [LARGE SCALE GENOMIC DNA]</scope>
    <source>
        <strain evidence="2 3">JP610</strain>
    </source>
</reference>
<dbReference type="EMBL" id="KQ242244">
    <property type="protein sequence ID" value="KNC79795.1"/>
    <property type="molecule type" value="Genomic_DNA"/>
</dbReference>
<accession>A0A0L0FSN7</accession>
<sequence length="427" mass="46512">MTYEEIGAYLDDYCTRVLQLLRTHAKDLSFIEVDVWSLVPTVLLPRLADVLESGNVPEYKLEMPSSSKALTFFNRVFGAHDGSLSPTEVQALLEALGRIRTVCQAAQDEGVDLVLNIDEGPPRSAAEDQTLNHFACEVVLSMTLKSVDVLNAAGVFSTHSGEESSIADAGGKHVSSRTPTSNVYKRYKLTREGTQQLQEDVTNSEAFEGTSNSSHRFLGIVLVGGIAGQDPTVENSYLRQATQIVAPLLAAQQREGVPRIGVIYSIHSAEQGSIVTQAFTKMYQTHMSTRSQDVDSRVVQATDTKPQVKQQTKEDEGIQHPHSGMEMTGFYGVRVNQRFNIADTVSCQLQQSLSAITRDKSTPAKAIGGLGSSGIHSDTKSRPVVKTVAVGDVDARVLYLNRLVTKYSGVLLKNPDTKKVGKFLINP</sequence>
<evidence type="ECO:0000313" key="3">
    <source>
        <dbReference type="Proteomes" id="UP000054560"/>
    </source>
</evidence>
<evidence type="ECO:0000256" key="1">
    <source>
        <dbReference type="SAM" id="MobiDB-lite"/>
    </source>
</evidence>
<name>A0A0L0FSN7_9EUKA</name>
<proteinExistence type="predicted"/>